<dbReference type="GO" id="GO:0048598">
    <property type="term" value="P:embryonic morphogenesis"/>
    <property type="evidence" value="ECO:0007669"/>
    <property type="project" value="TreeGrafter"/>
</dbReference>
<protein>
    <recommendedName>
        <fullName evidence="10">Homeobox domain-containing protein</fullName>
    </recommendedName>
</protein>
<dbReference type="EMBL" id="JABSTU010000006">
    <property type="protein sequence ID" value="KAH8027895.1"/>
    <property type="molecule type" value="Genomic_DNA"/>
</dbReference>
<dbReference type="PROSITE" id="PS50071">
    <property type="entry name" value="HOMEOBOX_2"/>
    <property type="match status" value="1"/>
</dbReference>
<evidence type="ECO:0000256" key="9">
    <source>
        <dbReference type="SAM" id="MobiDB-lite"/>
    </source>
</evidence>
<reference evidence="11" key="2">
    <citation type="submission" date="2021-09" db="EMBL/GenBank/DDBJ databases">
        <authorList>
            <person name="Jia N."/>
            <person name="Wang J."/>
            <person name="Shi W."/>
            <person name="Du L."/>
            <person name="Sun Y."/>
            <person name="Zhan W."/>
            <person name="Jiang J."/>
            <person name="Wang Q."/>
            <person name="Zhang B."/>
            <person name="Ji P."/>
            <person name="Sakyi L.B."/>
            <person name="Cui X."/>
            <person name="Yuan T."/>
            <person name="Jiang B."/>
            <person name="Yang W."/>
            <person name="Lam T.T.-Y."/>
            <person name="Chang Q."/>
            <person name="Ding S."/>
            <person name="Wang X."/>
            <person name="Zhu J."/>
            <person name="Ruan X."/>
            <person name="Zhao L."/>
            <person name="Wei J."/>
            <person name="Que T."/>
            <person name="Du C."/>
            <person name="Cheng J."/>
            <person name="Dai P."/>
            <person name="Han X."/>
            <person name="Huang E."/>
            <person name="Gao Y."/>
            <person name="Liu J."/>
            <person name="Shao H."/>
            <person name="Ye R."/>
            <person name="Li L."/>
            <person name="Wei W."/>
            <person name="Wang X."/>
            <person name="Wang C."/>
            <person name="Huo Q."/>
            <person name="Li W."/>
            <person name="Guo W."/>
            <person name="Chen H."/>
            <person name="Chen S."/>
            <person name="Zhou L."/>
            <person name="Zhou L."/>
            <person name="Ni X."/>
            <person name="Tian J."/>
            <person name="Zhou Y."/>
            <person name="Sheng Y."/>
            <person name="Liu T."/>
            <person name="Pan Y."/>
            <person name="Xia L."/>
            <person name="Li J."/>
            <person name="Zhao F."/>
            <person name="Cao W."/>
        </authorList>
    </citation>
    <scope>NUCLEOTIDE SEQUENCE</scope>
    <source>
        <strain evidence="11">Rmic-2018</strain>
        <tissue evidence="11">Larvae</tissue>
    </source>
</reference>
<gene>
    <name evidence="11" type="ORF">HPB51_011125</name>
</gene>
<dbReference type="InterPro" id="IPR050674">
    <property type="entry name" value="Msh_Homeobox_Regulators"/>
</dbReference>
<dbReference type="CDD" id="cd00086">
    <property type="entry name" value="homeodomain"/>
    <property type="match status" value="1"/>
</dbReference>
<evidence type="ECO:0000256" key="2">
    <source>
        <dbReference type="ARBA" id="ARBA00022473"/>
    </source>
</evidence>
<dbReference type="PROSITE" id="PS00027">
    <property type="entry name" value="HOMEOBOX_1"/>
    <property type="match status" value="1"/>
</dbReference>
<evidence type="ECO:0000256" key="6">
    <source>
        <dbReference type="ARBA" id="ARBA00038425"/>
    </source>
</evidence>
<keyword evidence="4 7" id="KW-0371">Homeobox</keyword>
<feature type="DNA-binding region" description="Homeobox" evidence="7">
    <location>
        <begin position="148"/>
        <end position="207"/>
    </location>
</feature>
<comment type="similarity">
    <text evidence="6">Belongs to the Msh homeobox family.</text>
</comment>
<dbReference type="GO" id="GO:0000981">
    <property type="term" value="F:DNA-binding transcription factor activity, RNA polymerase II-specific"/>
    <property type="evidence" value="ECO:0007669"/>
    <property type="project" value="InterPro"/>
</dbReference>
<proteinExistence type="inferred from homology"/>
<keyword evidence="2" id="KW-0217">Developmental protein</keyword>
<organism evidence="11 12">
    <name type="scientific">Rhipicephalus microplus</name>
    <name type="common">Cattle tick</name>
    <name type="synonym">Boophilus microplus</name>
    <dbReference type="NCBI Taxonomy" id="6941"/>
    <lineage>
        <taxon>Eukaryota</taxon>
        <taxon>Metazoa</taxon>
        <taxon>Ecdysozoa</taxon>
        <taxon>Arthropoda</taxon>
        <taxon>Chelicerata</taxon>
        <taxon>Arachnida</taxon>
        <taxon>Acari</taxon>
        <taxon>Parasitiformes</taxon>
        <taxon>Ixodida</taxon>
        <taxon>Ixodoidea</taxon>
        <taxon>Ixodidae</taxon>
        <taxon>Rhipicephalinae</taxon>
        <taxon>Rhipicephalus</taxon>
        <taxon>Boophilus</taxon>
    </lineage>
</organism>
<feature type="region of interest" description="Disordered" evidence="9">
    <location>
        <begin position="20"/>
        <end position="51"/>
    </location>
</feature>
<name>A0A9J6E024_RHIMP</name>
<dbReference type="InterPro" id="IPR001356">
    <property type="entry name" value="HD"/>
</dbReference>
<keyword evidence="12" id="KW-1185">Reference proteome</keyword>
<feature type="domain" description="Homeobox" evidence="10">
    <location>
        <begin position="146"/>
        <end position="206"/>
    </location>
</feature>
<comment type="subcellular location">
    <subcellularLocation>
        <location evidence="1 7 8">Nucleus</location>
    </subcellularLocation>
</comment>
<dbReference type="SUPFAM" id="SSF46689">
    <property type="entry name" value="Homeodomain-like"/>
    <property type="match status" value="1"/>
</dbReference>
<evidence type="ECO:0000256" key="4">
    <source>
        <dbReference type="ARBA" id="ARBA00023155"/>
    </source>
</evidence>
<accession>A0A9J6E024</accession>
<dbReference type="VEuPathDB" id="VectorBase:LOC119168222"/>
<comment type="caution">
    <text evidence="11">The sequence shown here is derived from an EMBL/GenBank/DDBJ whole genome shotgun (WGS) entry which is preliminary data.</text>
</comment>
<dbReference type="OrthoDB" id="6502589at2759"/>
<keyword evidence="5 7" id="KW-0539">Nucleus</keyword>
<sequence length="280" mass="31105">MSTDSNKPFVASTCEKPLNCGQQASPRSITPGVTYDQGSDTGRTCVEQPPFRPAKKTDFSINGLLSPCVRSSSNPSSNTGSSHYSATRAPVTGRADLLARPAAFEFARTCDKDQDQVAKFEWLQCSRYKPPKIPMARRRELPRRRYVGRNPRIPFTGAQVSALEAQFAVSRYLSGAQVSSVATRLGLTEQRVKIWFQNRRAREKRERQPPDAIEHHSAVLRSAAETVCLTPALELDVPSELQPPDRNISSLYTGGVPPFVYWPALRVPPRCSIKENDMLT</sequence>
<evidence type="ECO:0000259" key="10">
    <source>
        <dbReference type="PROSITE" id="PS50071"/>
    </source>
</evidence>
<dbReference type="PANTHER" id="PTHR24338:SF0">
    <property type="entry name" value="MUSCLE SEGMENTATION HOMEOBOX"/>
    <property type="match status" value="1"/>
</dbReference>
<dbReference type="PANTHER" id="PTHR24338">
    <property type="entry name" value="HOMEOBOX PROTEIN MSX"/>
    <property type="match status" value="1"/>
</dbReference>
<dbReference type="InterPro" id="IPR017970">
    <property type="entry name" value="Homeobox_CS"/>
</dbReference>
<dbReference type="Gene3D" id="1.10.10.60">
    <property type="entry name" value="Homeodomain-like"/>
    <property type="match status" value="1"/>
</dbReference>
<dbReference type="GO" id="GO:0000977">
    <property type="term" value="F:RNA polymerase II transcription regulatory region sequence-specific DNA binding"/>
    <property type="evidence" value="ECO:0007669"/>
    <property type="project" value="TreeGrafter"/>
</dbReference>
<evidence type="ECO:0000256" key="3">
    <source>
        <dbReference type="ARBA" id="ARBA00023125"/>
    </source>
</evidence>
<evidence type="ECO:0000256" key="8">
    <source>
        <dbReference type="RuleBase" id="RU000682"/>
    </source>
</evidence>
<dbReference type="GO" id="GO:0005634">
    <property type="term" value="C:nucleus"/>
    <property type="evidence" value="ECO:0007669"/>
    <property type="project" value="UniProtKB-SubCell"/>
</dbReference>
<keyword evidence="3 7" id="KW-0238">DNA-binding</keyword>
<dbReference type="Pfam" id="PF00046">
    <property type="entry name" value="Homeodomain"/>
    <property type="match status" value="1"/>
</dbReference>
<evidence type="ECO:0000313" key="12">
    <source>
        <dbReference type="Proteomes" id="UP000821866"/>
    </source>
</evidence>
<evidence type="ECO:0000256" key="7">
    <source>
        <dbReference type="PROSITE-ProRule" id="PRU00108"/>
    </source>
</evidence>
<evidence type="ECO:0000313" key="11">
    <source>
        <dbReference type="EMBL" id="KAH8027895.1"/>
    </source>
</evidence>
<reference evidence="11" key="1">
    <citation type="journal article" date="2020" name="Cell">
        <title>Large-Scale Comparative Analyses of Tick Genomes Elucidate Their Genetic Diversity and Vector Capacities.</title>
        <authorList>
            <consortium name="Tick Genome and Microbiome Consortium (TIGMIC)"/>
            <person name="Jia N."/>
            <person name="Wang J."/>
            <person name="Shi W."/>
            <person name="Du L."/>
            <person name="Sun Y."/>
            <person name="Zhan W."/>
            <person name="Jiang J.F."/>
            <person name="Wang Q."/>
            <person name="Zhang B."/>
            <person name="Ji P."/>
            <person name="Bell-Sakyi L."/>
            <person name="Cui X.M."/>
            <person name="Yuan T.T."/>
            <person name="Jiang B.G."/>
            <person name="Yang W.F."/>
            <person name="Lam T.T."/>
            <person name="Chang Q.C."/>
            <person name="Ding S.J."/>
            <person name="Wang X.J."/>
            <person name="Zhu J.G."/>
            <person name="Ruan X.D."/>
            <person name="Zhao L."/>
            <person name="Wei J.T."/>
            <person name="Ye R.Z."/>
            <person name="Que T.C."/>
            <person name="Du C.H."/>
            <person name="Zhou Y.H."/>
            <person name="Cheng J.X."/>
            <person name="Dai P.F."/>
            <person name="Guo W.B."/>
            <person name="Han X.H."/>
            <person name="Huang E.J."/>
            <person name="Li L.F."/>
            <person name="Wei W."/>
            <person name="Gao Y.C."/>
            <person name="Liu J.Z."/>
            <person name="Shao H.Z."/>
            <person name="Wang X."/>
            <person name="Wang C.C."/>
            <person name="Yang T.C."/>
            <person name="Huo Q.B."/>
            <person name="Li W."/>
            <person name="Chen H.Y."/>
            <person name="Chen S.E."/>
            <person name="Zhou L.G."/>
            <person name="Ni X.B."/>
            <person name="Tian J.H."/>
            <person name="Sheng Y."/>
            <person name="Liu T."/>
            <person name="Pan Y.S."/>
            <person name="Xia L.Y."/>
            <person name="Li J."/>
            <person name="Zhao F."/>
            <person name="Cao W.C."/>
        </authorList>
    </citation>
    <scope>NUCLEOTIDE SEQUENCE</scope>
    <source>
        <strain evidence="11">Rmic-2018</strain>
    </source>
</reference>
<dbReference type="InterPro" id="IPR009057">
    <property type="entry name" value="Homeodomain-like_sf"/>
</dbReference>
<evidence type="ECO:0000256" key="5">
    <source>
        <dbReference type="ARBA" id="ARBA00023242"/>
    </source>
</evidence>
<evidence type="ECO:0000256" key="1">
    <source>
        <dbReference type="ARBA" id="ARBA00004123"/>
    </source>
</evidence>
<dbReference type="Proteomes" id="UP000821866">
    <property type="component" value="Chromosome 4"/>
</dbReference>
<dbReference type="SMART" id="SM00389">
    <property type="entry name" value="HOX"/>
    <property type="match status" value="1"/>
</dbReference>
<dbReference type="AlphaFoldDB" id="A0A9J6E024"/>